<dbReference type="AlphaFoldDB" id="A0A3P7IMP4"/>
<evidence type="ECO:0000313" key="1">
    <source>
        <dbReference type="EMBL" id="VDM74321.1"/>
    </source>
</evidence>
<dbReference type="GO" id="GO:0006623">
    <property type="term" value="P:protein targeting to vacuole"/>
    <property type="evidence" value="ECO:0007669"/>
    <property type="project" value="InterPro"/>
</dbReference>
<evidence type="ECO:0008006" key="3">
    <source>
        <dbReference type="Google" id="ProtNLM"/>
    </source>
</evidence>
<gene>
    <name evidence="1" type="ORF">SVUK_LOCUS9319</name>
</gene>
<proteinExistence type="predicted"/>
<evidence type="ECO:0000313" key="2">
    <source>
        <dbReference type="Proteomes" id="UP000270094"/>
    </source>
</evidence>
<dbReference type="PANTHER" id="PTHR12616:SF1">
    <property type="entry name" value="VACUOLAR PROTEIN SORTING-ASSOCIATED PROTEIN 41 HOMOLOG"/>
    <property type="match status" value="1"/>
</dbReference>
<keyword evidence="2" id="KW-1185">Reference proteome</keyword>
<reference evidence="1 2" key="1">
    <citation type="submission" date="2018-11" db="EMBL/GenBank/DDBJ databases">
        <authorList>
            <consortium name="Pathogen Informatics"/>
        </authorList>
    </citation>
    <scope>NUCLEOTIDE SEQUENCE [LARGE SCALE GENOMIC DNA]</scope>
</reference>
<dbReference type="GO" id="GO:0005770">
    <property type="term" value="C:late endosome"/>
    <property type="evidence" value="ECO:0007669"/>
    <property type="project" value="TreeGrafter"/>
</dbReference>
<dbReference type="EMBL" id="UYYB01094441">
    <property type="protein sequence ID" value="VDM74321.1"/>
    <property type="molecule type" value="Genomic_DNA"/>
</dbReference>
<dbReference type="PANTHER" id="PTHR12616">
    <property type="entry name" value="VACUOLAR PROTEIN SORTING VPS41"/>
    <property type="match status" value="1"/>
</dbReference>
<dbReference type="Proteomes" id="UP000270094">
    <property type="component" value="Unassembled WGS sequence"/>
</dbReference>
<sequence length="483" mass="54749">MKMEMKDWIRVRNMVTPYCAEDTIRWRIENGLLEEAWELACDKHGELEGTRWNSRSIGRAMIEHLISSGKPRQAAARMAERFGSVFTLCKTVCGTVSSEWEWAISTFERSRLCTLIAESPPLQFLPTSNPQLEPECYETVLQAALYNDVDLFKRLVQQWSPELYRTGQYKILQADEIHLYQALAHLYLHERKFDSALKIYLSLKDPQIFAVIDKYQLFEQVKDQVSELMRINTDRALRLLLDNEDNVPASLVMAKIARQPKLQMILLFGKSGKHVEALDLVIKKYNQLDKAIEYCQEHDDTDLWARLIEEVIETPAHIAYLLNHAGSSIDPLHVIEKCIAIIIISVESPTILSPLISLSSESLAILLQIPPTMPVPGLRDALAKVLRDYAAKVALQCGCQEATRGDVRELLTQHLQTQALPVYFTLETHCSMCGKKLVMCADPRGAELRMFGCGHAAHLSCCLEVGCCLILPANILRKTSVKK</sequence>
<dbReference type="OrthoDB" id="244107at2759"/>
<dbReference type="GO" id="GO:0030897">
    <property type="term" value="C:HOPS complex"/>
    <property type="evidence" value="ECO:0007669"/>
    <property type="project" value="TreeGrafter"/>
</dbReference>
<dbReference type="GO" id="GO:0034058">
    <property type="term" value="P:endosomal vesicle fusion"/>
    <property type="evidence" value="ECO:0007669"/>
    <property type="project" value="TreeGrafter"/>
</dbReference>
<protein>
    <recommendedName>
        <fullName evidence="3">Vacuolar sorting protein 39/Transforming growth factor beta receptor-associated domain-containing protein</fullName>
    </recommendedName>
</protein>
<dbReference type="Pfam" id="PF23556">
    <property type="entry name" value="TPR_Vps41"/>
    <property type="match status" value="1"/>
</dbReference>
<dbReference type="InterPro" id="IPR045111">
    <property type="entry name" value="Vps41/Vps8"/>
</dbReference>
<organism evidence="1 2">
    <name type="scientific">Strongylus vulgaris</name>
    <name type="common">Blood worm</name>
    <dbReference type="NCBI Taxonomy" id="40348"/>
    <lineage>
        <taxon>Eukaryota</taxon>
        <taxon>Metazoa</taxon>
        <taxon>Ecdysozoa</taxon>
        <taxon>Nematoda</taxon>
        <taxon>Chromadorea</taxon>
        <taxon>Rhabditida</taxon>
        <taxon>Rhabditina</taxon>
        <taxon>Rhabditomorpha</taxon>
        <taxon>Strongyloidea</taxon>
        <taxon>Strongylidae</taxon>
        <taxon>Strongylus</taxon>
    </lineage>
</organism>
<accession>A0A3P7IMP4</accession>
<dbReference type="GO" id="GO:0009267">
    <property type="term" value="P:cellular response to starvation"/>
    <property type="evidence" value="ECO:0007669"/>
    <property type="project" value="TreeGrafter"/>
</dbReference>
<name>A0A3P7IMP4_STRVU</name>
<dbReference type="GO" id="GO:0016236">
    <property type="term" value="P:macroautophagy"/>
    <property type="evidence" value="ECO:0007669"/>
    <property type="project" value="TreeGrafter"/>
</dbReference>